<dbReference type="RefSeq" id="WP_264288479.1">
    <property type="nucleotide sequence ID" value="NZ_JAOZEV010000019.1"/>
</dbReference>
<dbReference type="CDD" id="cd00146">
    <property type="entry name" value="PKD"/>
    <property type="match status" value="1"/>
</dbReference>
<dbReference type="NCBIfam" id="TIGR04131">
    <property type="entry name" value="Bac_Flav_CTERM"/>
    <property type="match status" value="1"/>
</dbReference>
<dbReference type="EMBL" id="JAOZEV010000019">
    <property type="protein sequence ID" value="MCV9934296.1"/>
    <property type="molecule type" value="Genomic_DNA"/>
</dbReference>
<dbReference type="InterPro" id="IPR026341">
    <property type="entry name" value="T9SS_type_B"/>
</dbReference>
<evidence type="ECO:0000313" key="1">
    <source>
        <dbReference type="EMBL" id="MCV9934296.1"/>
    </source>
</evidence>
<reference evidence="1" key="1">
    <citation type="submission" date="2022-10" db="EMBL/GenBank/DDBJ databases">
        <title>Two novel species of Flavobacterium.</title>
        <authorList>
            <person name="Liu Q."/>
            <person name="Xin Y.-H."/>
        </authorList>
    </citation>
    <scope>NUCLEOTIDE SEQUENCE</scope>
    <source>
        <strain evidence="1">LS1R47</strain>
    </source>
</reference>
<dbReference type="AlphaFoldDB" id="A0A9X3HMQ7"/>
<evidence type="ECO:0000313" key="2">
    <source>
        <dbReference type="Proteomes" id="UP001151133"/>
    </source>
</evidence>
<comment type="caution">
    <text evidence="1">The sequence shown here is derived from an EMBL/GenBank/DDBJ whole genome shotgun (WGS) entry which is preliminary data.</text>
</comment>
<dbReference type="Gene3D" id="2.60.40.10">
    <property type="entry name" value="Immunoglobulins"/>
    <property type="match status" value="1"/>
</dbReference>
<accession>A0A9X3HMQ7</accession>
<name>A0A9X3HMQ7_9FLAO</name>
<feature type="non-terminal residue" evidence="1">
    <location>
        <position position="1"/>
    </location>
</feature>
<protein>
    <submittedName>
        <fullName evidence="1">T9SS type B sorting domain-containing protein</fullName>
    </submittedName>
</protein>
<proteinExistence type="predicted"/>
<organism evidence="1 2">
    <name type="scientific">Flavobacterium frigoritolerans</name>
    <dbReference type="NCBI Taxonomy" id="2987686"/>
    <lineage>
        <taxon>Bacteria</taxon>
        <taxon>Pseudomonadati</taxon>
        <taxon>Bacteroidota</taxon>
        <taxon>Flavobacteriia</taxon>
        <taxon>Flavobacteriales</taxon>
        <taxon>Flavobacteriaceae</taxon>
        <taxon>Flavobacterium</taxon>
    </lineage>
</organism>
<sequence length="288" mass="31466">QLFAQLGGTPDIGGTWSNIGNIYTYTVNTTVPCSLTASATVTLNTQTAPNAEAGSPGIISCALPTITLNGTGSDSTNVTYLWTGGTIVSGANTLTPVVSSSGIYTLTVTNIALGCSSSDTVLVTQDIETPEFTFSETAVNQYIITAYGGKAPYQYSINTHNNYISDPNFKIDHSGNHTIYVKDIKGCFSTQTVYLDYAGIEFPKFFSPDGNGSNDYWYPTRIEDYPDLEVLIFDRYQRLITSFKGNTTMGWDGTYQGKPLPMGDYWYVIKTNNDKDRRELIGGMTLFR</sequence>
<dbReference type="Proteomes" id="UP001151133">
    <property type="component" value="Unassembled WGS sequence"/>
</dbReference>
<keyword evidence="2" id="KW-1185">Reference proteome</keyword>
<gene>
    <name evidence="1" type="ORF">OIU80_18615</name>
</gene>
<dbReference type="Pfam" id="PF13585">
    <property type="entry name" value="CHU_C"/>
    <property type="match status" value="1"/>
</dbReference>
<dbReference type="InterPro" id="IPR013783">
    <property type="entry name" value="Ig-like_fold"/>
</dbReference>